<reference evidence="1 2" key="1">
    <citation type="journal article" date="2020" name="ISME J.">
        <title>Comparative genomics reveals insights into cyanobacterial evolution and habitat adaptation.</title>
        <authorList>
            <person name="Chen M.Y."/>
            <person name="Teng W.K."/>
            <person name="Zhao L."/>
            <person name="Hu C.X."/>
            <person name="Zhou Y.K."/>
            <person name="Han B.P."/>
            <person name="Song L.R."/>
            <person name="Shu W.S."/>
        </authorList>
    </citation>
    <scope>NUCLEOTIDE SEQUENCE [LARGE SCALE GENOMIC DNA]</scope>
    <source>
        <strain evidence="1 2">FACHB-723</strain>
    </source>
</reference>
<sequence>MINLYQRVALAQDFPTYRLKKGDIATFIDTVPHPTGGEEGYVLEIFNAIGESINTVIVPKSAVIALKADDILSVRSLAGVS</sequence>
<proteinExistence type="predicted"/>
<name>A0ABR7ZX64_9CYAN</name>
<dbReference type="RefSeq" id="WP_190403390.1">
    <property type="nucleotide sequence ID" value="NZ_JACJQB010000017.1"/>
</dbReference>
<protein>
    <submittedName>
        <fullName evidence="1">DUF4926 domain-containing protein</fullName>
    </submittedName>
</protein>
<dbReference type="EMBL" id="JACJQB010000017">
    <property type="protein sequence ID" value="MBD2188543.1"/>
    <property type="molecule type" value="Genomic_DNA"/>
</dbReference>
<accession>A0ABR7ZX64</accession>
<dbReference type="Proteomes" id="UP000642094">
    <property type="component" value="Unassembled WGS sequence"/>
</dbReference>
<organism evidence="1 2">
    <name type="scientific">Pseudanabaena mucicola FACHB-723</name>
    <dbReference type="NCBI Taxonomy" id="2692860"/>
    <lineage>
        <taxon>Bacteria</taxon>
        <taxon>Bacillati</taxon>
        <taxon>Cyanobacteriota</taxon>
        <taxon>Cyanophyceae</taxon>
        <taxon>Pseudanabaenales</taxon>
        <taxon>Pseudanabaenaceae</taxon>
        <taxon>Pseudanabaena</taxon>
    </lineage>
</organism>
<gene>
    <name evidence="1" type="ORF">H6F41_10340</name>
</gene>
<evidence type="ECO:0000313" key="2">
    <source>
        <dbReference type="Proteomes" id="UP000642094"/>
    </source>
</evidence>
<evidence type="ECO:0000313" key="1">
    <source>
        <dbReference type="EMBL" id="MBD2188543.1"/>
    </source>
</evidence>
<comment type="caution">
    <text evidence="1">The sequence shown here is derived from an EMBL/GenBank/DDBJ whole genome shotgun (WGS) entry which is preliminary data.</text>
</comment>
<keyword evidence="2" id="KW-1185">Reference proteome</keyword>